<evidence type="ECO:0000313" key="2">
    <source>
        <dbReference type="Proteomes" id="UP001341840"/>
    </source>
</evidence>
<evidence type="ECO:0000313" key="1">
    <source>
        <dbReference type="EMBL" id="MED6172422.1"/>
    </source>
</evidence>
<gene>
    <name evidence="1" type="ORF">PIB30_049877</name>
</gene>
<keyword evidence="2" id="KW-1185">Reference proteome</keyword>
<sequence length="86" mass="9550">MFEHFMEEHVATMTNTVGEESRKETLSLKAAKKHLESVDGGEILVQRGQNSNFRRMKTSKLALELTLGGQLDECLASLCPDNVVSL</sequence>
<organism evidence="1 2">
    <name type="scientific">Stylosanthes scabra</name>
    <dbReference type="NCBI Taxonomy" id="79078"/>
    <lineage>
        <taxon>Eukaryota</taxon>
        <taxon>Viridiplantae</taxon>
        <taxon>Streptophyta</taxon>
        <taxon>Embryophyta</taxon>
        <taxon>Tracheophyta</taxon>
        <taxon>Spermatophyta</taxon>
        <taxon>Magnoliopsida</taxon>
        <taxon>eudicotyledons</taxon>
        <taxon>Gunneridae</taxon>
        <taxon>Pentapetalae</taxon>
        <taxon>rosids</taxon>
        <taxon>fabids</taxon>
        <taxon>Fabales</taxon>
        <taxon>Fabaceae</taxon>
        <taxon>Papilionoideae</taxon>
        <taxon>50 kb inversion clade</taxon>
        <taxon>dalbergioids sensu lato</taxon>
        <taxon>Dalbergieae</taxon>
        <taxon>Pterocarpus clade</taxon>
        <taxon>Stylosanthes</taxon>
    </lineage>
</organism>
<name>A0ABU6VHL1_9FABA</name>
<comment type="caution">
    <text evidence="1">The sequence shown here is derived from an EMBL/GenBank/DDBJ whole genome shotgun (WGS) entry which is preliminary data.</text>
</comment>
<dbReference type="Proteomes" id="UP001341840">
    <property type="component" value="Unassembled WGS sequence"/>
</dbReference>
<reference evidence="1 2" key="1">
    <citation type="journal article" date="2023" name="Plants (Basel)">
        <title>Bridging the Gap: Combining Genomics and Transcriptomics Approaches to Understand Stylosanthes scabra, an Orphan Legume from the Brazilian Caatinga.</title>
        <authorList>
            <person name="Ferreira-Neto J.R.C."/>
            <person name="da Silva M.D."/>
            <person name="Binneck E."/>
            <person name="de Melo N.F."/>
            <person name="da Silva R.H."/>
            <person name="de Melo A.L.T.M."/>
            <person name="Pandolfi V."/>
            <person name="Bustamante F.O."/>
            <person name="Brasileiro-Vidal A.C."/>
            <person name="Benko-Iseppon A.M."/>
        </authorList>
    </citation>
    <scope>NUCLEOTIDE SEQUENCE [LARGE SCALE GENOMIC DNA]</scope>
    <source>
        <tissue evidence="1">Leaves</tissue>
    </source>
</reference>
<dbReference type="EMBL" id="JASCZI010151373">
    <property type="protein sequence ID" value="MED6172422.1"/>
    <property type="molecule type" value="Genomic_DNA"/>
</dbReference>
<proteinExistence type="predicted"/>
<protein>
    <submittedName>
        <fullName evidence="1">Uncharacterized protein</fullName>
    </submittedName>
</protein>
<accession>A0ABU6VHL1</accession>